<evidence type="ECO:0000313" key="2">
    <source>
        <dbReference type="Proteomes" id="UP000308539"/>
    </source>
</evidence>
<gene>
    <name evidence="1" type="ORF">FC752_05825</name>
</gene>
<comment type="caution">
    <text evidence="1">The sequence shown here is derived from an EMBL/GenBank/DDBJ whole genome shotgun (WGS) entry which is preliminary data.</text>
</comment>
<name>A0ABY2TCT4_9BACI</name>
<accession>A0ABY2TCT4</accession>
<dbReference type="RefSeq" id="WP_025220171.1">
    <property type="nucleotide sequence ID" value="NZ_CP006837.1"/>
</dbReference>
<reference evidence="1 2" key="1">
    <citation type="submission" date="2019-04" db="EMBL/GenBank/DDBJ databases">
        <title>Lysinibacillus genome sequencing.</title>
        <authorList>
            <person name="Dunlap C."/>
        </authorList>
    </citation>
    <scope>NUCLEOTIDE SEQUENCE [LARGE SCALE GENOMIC DNA]</scope>
    <source>
        <strain evidence="1 2">NBRC 109424</strain>
    </source>
</reference>
<keyword evidence="2" id="KW-1185">Reference proteome</keyword>
<protein>
    <submittedName>
        <fullName evidence="1">Uncharacterized protein</fullName>
    </submittedName>
</protein>
<proteinExistence type="predicted"/>
<sequence>MQLIIEGGESNGEKSFHKGYGIKTAEVIECPDCAFEFGTIHEQSDMPGLYICPNCQEDNLEADIYHLKEENKRLRKALEYYADTKHYEPYCIPVGDYASDVTEDNGEIARQALQGGEIK</sequence>
<evidence type="ECO:0000313" key="1">
    <source>
        <dbReference type="EMBL" id="TKI66082.1"/>
    </source>
</evidence>
<dbReference type="EMBL" id="SZPV01000013">
    <property type="protein sequence ID" value="TKI66082.1"/>
    <property type="molecule type" value="Genomic_DNA"/>
</dbReference>
<dbReference type="Proteomes" id="UP000308539">
    <property type="component" value="Unassembled WGS sequence"/>
</dbReference>
<organism evidence="1 2">
    <name type="scientific">Lysinibacillus varians</name>
    <dbReference type="NCBI Taxonomy" id="1145276"/>
    <lineage>
        <taxon>Bacteria</taxon>
        <taxon>Bacillati</taxon>
        <taxon>Bacillota</taxon>
        <taxon>Bacilli</taxon>
        <taxon>Bacillales</taxon>
        <taxon>Bacillaceae</taxon>
        <taxon>Lysinibacillus</taxon>
    </lineage>
</organism>